<keyword evidence="2" id="KW-1185">Reference proteome</keyword>
<organism evidence="1 2">
    <name type="scientific">Pseudahrensia aquimaris</name>
    <dbReference type="NCBI Taxonomy" id="744461"/>
    <lineage>
        <taxon>Bacteria</taxon>
        <taxon>Pseudomonadati</taxon>
        <taxon>Pseudomonadota</taxon>
        <taxon>Alphaproteobacteria</taxon>
        <taxon>Hyphomicrobiales</taxon>
        <taxon>Ahrensiaceae</taxon>
        <taxon>Pseudahrensia</taxon>
    </lineage>
</organism>
<reference evidence="2" key="1">
    <citation type="journal article" date="2019" name="Int. J. Syst. Evol. Microbiol.">
        <title>The Global Catalogue of Microorganisms (GCM) 10K type strain sequencing project: providing services to taxonomists for standard genome sequencing and annotation.</title>
        <authorList>
            <consortium name="The Broad Institute Genomics Platform"/>
            <consortium name="The Broad Institute Genome Sequencing Center for Infectious Disease"/>
            <person name="Wu L."/>
            <person name="Ma J."/>
        </authorList>
    </citation>
    <scope>NUCLEOTIDE SEQUENCE [LARGE SCALE GENOMIC DNA]</scope>
    <source>
        <strain evidence="2">CCUG 60023</strain>
    </source>
</reference>
<dbReference type="EMBL" id="JBHTJV010000003">
    <property type="protein sequence ID" value="MFD0915830.1"/>
    <property type="molecule type" value="Genomic_DNA"/>
</dbReference>
<dbReference type="Proteomes" id="UP001597101">
    <property type="component" value="Unassembled WGS sequence"/>
</dbReference>
<dbReference type="RefSeq" id="WP_377211676.1">
    <property type="nucleotide sequence ID" value="NZ_JBHTJV010000003.1"/>
</dbReference>
<proteinExistence type="predicted"/>
<evidence type="ECO:0000313" key="1">
    <source>
        <dbReference type="EMBL" id="MFD0915830.1"/>
    </source>
</evidence>
<evidence type="ECO:0000313" key="2">
    <source>
        <dbReference type="Proteomes" id="UP001597101"/>
    </source>
</evidence>
<name>A0ABW3FFV2_9HYPH</name>
<accession>A0ABW3FFV2</accession>
<gene>
    <name evidence="1" type="ORF">ACFQ14_05370</name>
</gene>
<protein>
    <submittedName>
        <fullName evidence="1">Uncharacterized protein</fullName>
    </submittedName>
</protein>
<comment type="caution">
    <text evidence="1">The sequence shown here is derived from an EMBL/GenBank/DDBJ whole genome shotgun (WGS) entry which is preliminary data.</text>
</comment>
<sequence length="96" mass="10392">MNAAASMGSGMVAYSFTMTKKAENTLLARRFVIIALVIAVSGMALAELIASTSPNRTNFVVHDRAQQWEQIDREADRLSKCADQLCSLDLVAISSV</sequence>